<proteinExistence type="predicted"/>
<accession>A0A0C9ZEF8</accession>
<dbReference type="EMBL" id="KN833695">
    <property type="protein sequence ID" value="KIK27711.1"/>
    <property type="molecule type" value="Genomic_DNA"/>
</dbReference>
<evidence type="ECO:0000313" key="1">
    <source>
        <dbReference type="EMBL" id="KIK27711.1"/>
    </source>
</evidence>
<dbReference type="Proteomes" id="UP000054018">
    <property type="component" value="Unassembled WGS sequence"/>
</dbReference>
<evidence type="ECO:0000313" key="2">
    <source>
        <dbReference type="Proteomes" id="UP000054018"/>
    </source>
</evidence>
<reference evidence="1 2" key="1">
    <citation type="submission" date="2014-04" db="EMBL/GenBank/DDBJ databases">
        <authorList>
            <consortium name="DOE Joint Genome Institute"/>
            <person name="Kuo A."/>
            <person name="Kohler A."/>
            <person name="Costa M.D."/>
            <person name="Nagy L.G."/>
            <person name="Floudas D."/>
            <person name="Copeland A."/>
            <person name="Barry K.W."/>
            <person name="Cichocki N."/>
            <person name="Veneault-Fourrey C."/>
            <person name="LaButti K."/>
            <person name="Lindquist E.A."/>
            <person name="Lipzen A."/>
            <person name="Lundell T."/>
            <person name="Morin E."/>
            <person name="Murat C."/>
            <person name="Sun H."/>
            <person name="Tunlid A."/>
            <person name="Henrissat B."/>
            <person name="Grigoriev I.V."/>
            <person name="Hibbett D.S."/>
            <person name="Martin F."/>
            <person name="Nordberg H.P."/>
            <person name="Cantor M.N."/>
            <person name="Hua S.X."/>
        </authorList>
    </citation>
    <scope>NUCLEOTIDE SEQUENCE [LARGE SCALE GENOMIC DNA]</scope>
    <source>
        <strain evidence="1 2">441</strain>
    </source>
</reference>
<keyword evidence="2" id="KW-1185">Reference proteome</keyword>
<reference evidence="2" key="2">
    <citation type="submission" date="2015-01" db="EMBL/GenBank/DDBJ databases">
        <title>Evolutionary Origins and Diversification of the Mycorrhizal Mutualists.</title>
        <authorList>
            <consortium name="DOE Joint Genome Institute"/>
            <consortium name="Mycorrhizal Genomics Consortium"/>
            <person name="Kohler A."/>
            <person name="Kuo A."/>
            <person name="Nagy L.G."/>
            <person name="Floudas D."/>
            <person name="Copeland A."/>
            <person name="Barry K.W."/>
            <person name="Cichocki N."/>
            <person name="Veneault-Fourrey C."/>
            <person name="LaButti K."/>
            <person name="Lindquist E.A."/>
            <person name="Lipzen A."/>
            <person name="Lundell T."/>
            <person name="Morin E."/>
            <person name="Murat C."/>
            <person name="Riley R."/>
            <person name="Ohm R."/>
            <person name="Sun H."/>
            <person name="Tunlid A."/>
            <person name="Henrissat B."/>
            <person name="Grigoriev I.V."/>
            <person name="Hibbett D.S."/>
            <person name="Martin F."/>
        </authorList>
    </citation>
    <scope>NUCLEOTIDE SEQUENCE [LARGE SCALE GENOMIC DNA]</scope>
    <source>
        <strain evidence="2">441</strain>
    </source>
</reference>
<protein>
    <submittedName>
        <fullName evidence="1">Uncharacterized protein</fullName>
    </submittedName>
</protein>
<dbReference type="AlphaFoldDB" id="A0A0C9ZEF8"/>
<organism evidence="1 2">
    <name type="scientific">Pisolithus microcarpus 441</name>
    <dbReference type="NCBI Taxonomy" id="765257"/>
    <lineage>
        <taxon>Eukaryota</taxon>
        <taxon>Fungi</taxon>
        <taxon>Dikarya</taxon>
        <taxon>Basidiomycota</taxon>
        <taxon>Agaricomycotina</taxon>
        <taxon>Agaricomycetes</taxon>
        <taxon>Agaricomycetidae</taxon>
        <taxon>Boletales</taxon>
        <taxon>Sclerodermatineae</taxon>
        <taxon>Pisolithaceae</taxon>
        <taxon>Pisolithus</taxon>
    </lineage>
</organism>
<gene>
    <name evidence="1" type="ORF">PISMIDRAFT_166343</name>
</gene>
<name>A0A0C9ZEF8_9AGAM</name>
<dbReference type="HOGENOM" id="CLU_2469936_0_0_1"/>
<sequence>MCSFKACESSRQGGLTATPTAAYLRVGTPIVGLDAGGRGSFLRTSVMPVISPIATFASAFAPGLPRLHVVPRSNWYRQLGLLTPVIST</sequence>